<sequence length="171" mass="19564">MLLTSSELVKLRGCIRSGVIPYVKKGSTIKFLMGVDKRHKELSDFGGGVKLNETVIQAGKRELFEEVKELICDDDIGDVKVGIYDRHNSTCVLFCEIVNIELAERLQKEFIKTVKHGDEYNEMSSLVWISTNDMIRLVYSSDSFGKYNMWNRIKFTLLNSGEFDDRLLALL</sequence>
<reference evidence="1" key="1">
    <citation type="journal article" date="2020" name="Nature">
        <title>Giant virus diversity and host interactions through global metagenomics.</title>
        <authorList>
            <person name="Schulz F."/>
            <person name="Roux S."/>
            <person name="Paez-Espino D."/>
            <person name="Jungbluth S."/>
            <person name="Walsh D.A."/>
            <person name="Denef V.J."/>
            <person name="McMahon K.D."/>
            <person name="Konstantinidis K.T."/>
            <person name="Eloe-Fadrosh E.A."/>
            <person name="Kyrpides N.C."/>
            <person name="Woyke T."/>
        </authorList>
    </citation>
    <scope>NUCLEOTIDE SEQUENCE</scope>
    <source>
        <strain evidence="1">GVMAG-S-1062768-28</strain>
    </source>
</reference>
<evidence type="ECO:0008006" key="2">
    <source>
        <dbReference type="Google" id="ProtNLM"/>
    </source>
</evidence>
<dbReference type="SUPFAM" id="SSF55811">
    <property type="entry name" value="Nudix"/>
    <property type="match status" value="1"/>
</dbReference>
<dbReference type="Gene3D" id="3.90.79.10">
    <property type="entry name" value="Nucleoside Triphosphate Pyrophosphohydrolase"/>
    <property type="match status" value="1"/>
</dbReference>
<name>A0A6C0JTT5_9ZZZZ</name>
<accession>A0A6C0JTT5</accession>
<evidence type="ECO:0000313" key="1">
    <source>
        <dbReference type="EMBL" id="QHU08216.1"/>
    </source>
</evidence>
<protein>
    <recommendedName>
        <fullName evidence="2">Nudix hydrolase domain-containing protein</fullName>
    </recommendedName>
</protein>
<organism evidence="1">
    <name type="scientific">viral metagenome</name>
    <dbReference type="NCBI Taxonomy" id="1070528"/>
    <lineage>
        <taxon>unclassified sequences</taxon>
        <taxon>metagenomes</taxon>
        <taxon>organismal metagenomes</taxon>
    </lineage>
</organism>
<dbReference type="EMBL" id="MN740695">
    <property type="protein sequence ID" value="QHU08216.1"/>
    <property type="molecule type" value="Genomic_DNA"/>
</dbReference>
<dbReference type="AlphaFoldDB" id="A0A6C0JTT5"/>
<dbReference type="InterPro" id="IPR015797">
    <property type="entry name" value="NUDIX_hydrolase-like_dom_sf"/>
</dbReference>
<proteinExistence type="predicted"/>